<protein>
    <recommendedName>
        <fullName evidence="2">histidine kinase</fullName>
        <ecNumber evidence="2">2.7.13.3</ecNumber>
    </recommendedName>
</protein>
<reference evidence="12 13" key="1">
    <citation type="submission" date="2015-07" db="EMBL/GenBank/DDBJ databases">
        <title>Draft genome of Bellilinea caldifistulae DSM 17877.</title>
        <authorList>
            <person name="Hemp J."/>
            <person name="Ward L.M."/>
            <person name="Pace L.A."/>
            <person name="Fischer W.W."/>
        </authorList>
    </citation>
    <scope>NUCLEOTIDE SEQUENCE [LARGE SCALE GENOMIC DNA]</scope>
    <source>
        <strain evidence="12 13">GOMI-1</strain>
    </source>
</reference>
<dbReference type="OrthoDB" id="146410at2"/>
<evidence type="ECO:0000313" key="13">
    <source>
        <dbReference type="Proteomes" id="UP000050514"/>
    </source>
</evidence>
<keyword evidence="3" id="KW-0597">Phosphoprotein</keyword>
<evidence type="ECO:0000259" key="11">
    <source>
        <dbReference type="PROSITE" id="PS50113"/>
    </source>
</evidence>
<dbReference type="SMART" id="SM00387">
    <property type="entry name" value="HATPase_c"/>
    <property type="match status" value="1"/>
</dbReference>
<dbReference type="PROSITE" id="PS50109">
    <property type="entry name" value="HIS_KIN"/>
    <property type="match status" value="1"/>
</dbReference>
<dbReference type="NCBIfam" id="TIGR00229">
    <property type="entry name" value="sensory_box"/>
    <property type="match status" value="1"/>
</dbReference>
<feature type="transmembrane region" description="Helical" evidence="8">
    <location>
        <begin position="54"/>
        <end position="74"/>
    </location>
</feature>
<feature type="transmembrane region" description="Helical" evidence="8">
    <location>
        <begin position="350"/>
        <end position="368"/>
    </location>
</feature>
<dbReference type="Pfam" id="PF00512">
    <property type="entry name" value="HisKA"/>
    <property type="match status" value="1"/>
</dbReference>
<evidence type="ECO:0000256" key="5">
    <source>
        <dbReference type="ARBA" id="ARBA00022777"/>
    </source>
</evidence>
<dbReference type="SMART" id="SM00388">
    <property type="entry name" value="HisKA"/>
    <property type="match status" value="1"/>
</dbReference>
<dbReference type="CDD" id="cd00082">
    <property type="entry name" value="HisKA"/>
    <property type="match status" value="1"/>
</dbReference>
<dbReference type="InterPro" id="IPR036890">
    <property type="entry name" value="HATPase_C_sf"/>
</dbReference>
<dbReference type="InterPro" id="IPR000014">
    <property type="entry name" value="PAS"/>
</dbReference>
<dbReference type="Pfam" id="PF13426">
    <property type="entry name" value="PAS_9"/>
    <property type="match status" value="1"/>
</dbReference>
<sequence length="788" mass="86336">MVERRISADEQIGCFMVGVKTSSCQINTLRRCLAPACLPCYNTSMTQTIQRLRLPLAVCLLLALYAGWLLWGSTDPWERYWLGNLSILIGGATAAATAGWLSTVVQSEARQGFRFLGLGLGIWALNDLLRMIVLAVVPGFLSRPNVCDVLYLPGALLVATGLVRFPRPLPSSGSRLRRWLDVTLTSLASLTLMYLLAVQPRLNAPPAGGNPLGILYPLADLALLLLVVNLLLISDARRPSLPFGWLTAALVVFALTDLLYATALFSGNYQIGAATDLGWAVGDALWLAVLLRTPFAIRVLNPTEVRPQPGGGWLQGGLVRLQSLLPILAVLVLGWFALLDWQLTDQFNQPVLGVTVLLVLGLIARQGLVTGEVEFEQYAGLVKSVAEPAFICDENGRLTLVNPALAIATGYSEADLTSRTLADLLPEPPGAYSWLDLAKIEQEGEGRGWSGETVLLRSSGERLPVFLSLRPVLSSSAKRLTIAGTAHDLSLQKRQQAALQAAYERIAADRAELERLNRELERRVAEKTADLSQAYQQLEAQNRMLRELDRLKSDFVSLVSHELRAPLTNIKSGIELLMYGTRPLSGRSSQILTLVQAEIERLTHFVETILDLSALDAGKLPLYPAPLPVSRIYTALQNQIAHLPDASRVRWSLPEDCPAVLADEQALTSVLFHLLDNAFKYAPQGEIEVSAGAENGRLWLRVRDHGSGLPADALPHLFEQFYRHDSQDNRAIYGHGLGLYIVRRLVEAMQGEVRAENHPQGGACFTCWLPLVEMNESEGSLQEEGSET</sequence>
<dbReference type="STRING" id="360411.AC812_00550"/>
<evidence type="ECO:0000256" key="7">
    <source>
        <dbReference type="SAM" id="Coils"/>
    </source>
</evidence>
<dbReference type="Gene3D" id="3.30.565.10">
    <property type="entry name" value="Histidine kinase-like ATPase, C-terminal domain"/>
    <property type="match status" value="1"/>
</dbReference>
<dbReference type="InterPro" id="IPR005467">
    <property type="entry name" value="His_kinase_dom"/>
</dbReference>
<feature type="transmembrane region" description="Helical" evidence="8">
    <location>
        <begin position="318"/>
        <end position="338"/>
    </location>
</feature>
<evidence type="ECO:0000256" key="4">
    <source>
        <dbReference type="ARBA" id="ARBA00022679"/>
    </source>
</evidence>
<feature type="transmembrane region" description="Helical" evidence="8">
    <location>
        <begin position="179"/>
        <end position="202"/>
    </location>
</feature>
<keyword evidence="13" id="KW-1185">Reference proteome</keyword>
<dbReference type="InterPro" id="IPR036097">
    <property type="entry name" value="HisK_dim/P_sf"/>
</dbReference>
<evidence type="ECO:0000313" key="12">
    <source>
        <dbReference type="EMBL" id="KPL78925.1"/>
    </source>
</evidence>
<dbReference type="SUPFAM" id="SSF55874">
    <property type="entry name" value="ATPase domain of HSP90 chaperone/DNA topoisomerase II/histidine kinase"/>
    <property type="match status" value="1"/>
</dbReference>
<accession>A0A0P6XFE6</accession>
<dbReference type="Pfam" id="PF02518">
    <property type="entry name" value="HATPase_c"/>
    <property type="match status" value="1"/>
</dbReference>
<dbReference type="GO" id="GO:0000155">
    <property type="term" value="F:phosphorelay sensor kinase activity"/>
    <property type="evidence" value="ECO:0007669"/>
    <property type="project" value="InterPro"/>
</dbReference>
<keyword evidence="4" id="KW-0808">Transferase</keyword>
<dbReference type="InterPro" id="IPR000700">
    <property type="entry name" value="PAS-assoc_C"/>
</dbReference>
<keyword evidence="8" id="KW-1133">Transmembrane helix</keyword>
<feature type="domain" description="Histidine kinase" evidence="9">
    <location>
        <begin position="558"/>
        <end position="773"/>
    </location>
</feature>
<proteinExistence type="predicted"/>
<evidence type="ECO:0000256" key="2">
    <source>
        <dbReference type="ARBA" id="ARBA00012438"/>
    </source>
</evidence>
<feature type="coiled-coil region" evidence="7">
    <location>
        <begin position="496"/>
        <end position="551"/>
    </location>
</feature>
<keyword evidence="5" id="KW-0418">Kinase</keyword>
<comment type="caution">
    <text evidence="12">The sequence shown here is derived from an EMBL/GenBank/DDBJ whole genome shotgun (WGS) entry which is preliminary data.</text>
</comment>
<feature type="transmembrane region" description="Helical" evidence="8">
    <location>
        <begin position="80"/>
        <end position="101"/>
    </location>
</feature>
<dbReference type="InterPro" id="IPR050736">
    <property type="entry name" value="Sensor_HK_Regulatory"/>
</dbReference>
<dbReference type="Gene3D" id="3.30.450.20">
    <property type="entry name" value="PAS domain"/>
    <property type="match status" value="1"/>
</dbReference>
<evidence type="ECO:0000256" key="8">
    <source>
        <dbReference type="SAM" id="Phobius"/>
    </source>
</evidence>
<gene>
    <name evidence="12" type="ORF">AC812_00550</name>
</gene>
<dbReference type="PRINTS" id="PR00344">
    <property type="entry name" value="BCTRLSENSOR"/>
</dbReference>
<keyword evidence="8" id="KW-0472">Membrane</keyword>
<dbReference type="PANTHER" id="PTHR43711">
    <property type="entry name" value="TWO-COMPONENT HISTIDINE KINASE"/>
    <property type="match status" value="1"/>
</dbReference>
<keyword evidence="7" id="KW-0175">Coiled coil</keyword>
<dbReference type="InterPro" id="IPR035965">
    <property type="entry name" value="PAS-like_dom_sf"/>
</dbReference>
<dbReference type="AlphaFoldDB" id="A0A0P6XFE6"/>
<dbReference type="CDD" id="cd00130">
    <property type="entry name" value="PAS"/>
    <property type="match status" value="1"/>
</dbReference>
<evidence type="ECO:0000259" key="9">
    <source>
        <dbReference type="PROSITE" id="PS50109"/>
    </source>
</evidence>
<dbReference type="Gene3D" id="1.10.287.130">
    <property type="match status" value="1"/>
</dbReference>
<keyword evidence="8" id="KW-0812">Transmembrane</keyword>
<dbReference type="PROSITE" id="PS50112">
    <property type="entry name" value="PAS"/>
    <property type="match status" value="1"/>
</dbReference>
<dbReference type="EC" id="2.7.13.3" evidence="2"/>
<evidence type="ECO:0000256" key="6">
    <source>
        <dbReference type="ARBA" id="ARBA00023012"/>
    </source>
</evidence>
<feature type="transmembrane region" description="Helical" evidence="8">
    <location>
        <begin position="214"/>
        <end position="233"/>
    </location>
</feature>
<evidence type="ECO:0000256" key="3">
    <source>
        <dbReference type="ARBA" id="ARBA00022553"/>
    </source>
</evidence>
<dbReference type="SUPFAM" id="SSF47384">
    <property type="entry name" value="Homodimeric domain of signal transducing histidine kinase"/>
    <property type="match status" value="1"/>
</dbReference>
<dbReference type="PANTHER" id="PTHR43711:SF31">
    <property type="entry name" value="HISTIDINE KINASE"/>
    <property type="match status" value="1"/>
</dbReference>
<dbReference type="SMART" id="SM00091">
    <property type="entry name" value="PAS"/>
    <property type="match status" value="1"/>
</dbReference>
<dbReference type="InterPro" id="IPR003661">
    <property type="entry name" value="HisK_dim/P_dom"/>
</dbReference>
<organism evidence="12 13">
    <name type="scientific">Bellilinea caldifistulae</name>
    <dbReference type="NCBI Taxonomy" id="360411"/>
    <lineage>
        <taxon>Bacteria</taxon>
        <taxon>Bacillati</taxon>
        <taxon>Chloroflexota</taxon>
        <taxon>Anaerolineae</taxon>
        <taxon>Anaerolineales</taxon>
        <taxon>Anaerolineaceae</taxon>
        <taxon>Bellilinea</taxon>
    </lineage>
</organism>
<dbReference type="InterPro" id="IPR003594">
    <property type="entry name" value="HATPase_dom"/>
</dbReference>
<feature type="transmembrane region" description="Helical" evidence="8">
    <location>
        <begin position="149"/>
        <end position="167"/>
    </location>
</feature>
<feature type="domain" description="PAS" evidence="10">
    <location>
        <begin position="374"/>
        <end position="425"/>
    </location>
</feature>
<dbReference type="PATRIC" id="fig|360411.5.peg.1719"/>
<name>A0A0P6XFE6_9CHLR</name>
<dbReference type="PROSITE" id="PS50113">
    <property type="entry name" value="PAC"/>
    <property type="match status" value="1"/>
</dbReference>
<dbReference type="EMBL" id="LGHJ01000002">
    <property type="protein sequence ID" value="KPL78925.1"/>
    <property type="molecule type" value="Genomic_DNA"/>
</dbReference>
<dbReference type="InterPro" id="IPR004358">
    <property type="entry name" value="Sig_transdc_His_kin-like_C"/>
</dbReference>
<dbReference type="Proteomes" id="UP000050514">
    <property type="component" value="Unassembled WGS sequence"/>
</dbReference>
<feature type="domain" description="PAC" evidence="11">
    <location>
        <begin position="449"/>
        <end position="501"/>
    </location>
</feature>
<evidence type="ECO:0000256" key="1">
    <source>
        <dbReference type="ARBA" id="ARBA00000085"/>
    </source>
</evidence>
<dbReference type="SUPFAM" id="SSF55785">
    <property type="entry name" value="PYP-like sensor domain (PAS domain)"/>
    <property type="match status" value="1"/>
</dbReference>
<keyword evidence="6" id="KW-0902">Two-component regulatory system</keyword>
<feature type="transmembrane region" description="Helical" evidence="8">
    <location>
        <begin position="113"/>
        <end position="137"/>
    </location>
</feature>
<evidence type="ECO:0000259" key="10">
    <source>
        <dbReference type="PROSITE" id="PS50112"/>
    </source>
</evidence>
<feature type="transmembrane region" description="Helical" evidence="8">
    <location>
        <begin position="245"/>
        <end position="265"/>
    </location>
</feature>
<comment type="catalytic activity">
    <reaction evidence="1">
        <text>ATP + protein L-histidine = ADP + protein N-phospho-L-histidine.</text>
        <dbReference type="EC" id="2.7.13.3"/>
    </reaction>
</comment>